<comment type="caution">
    <text evidence="1">The sequence shown here is derived from an EMBL/GenBank/DDBJ whole genome shotgun (WGS) entry which is preliminary data.</text>
</comment>
<gene>
    <name evidence="1" type="ORF">VNI00_009873</name>
</gene>
<proteinExistence type="predicted"/>
<accession>A0AAW0CP84</accession>
<keyword evidence="2" id="KW-1185">Reference proteome</keyword>
<dbReference type="Proteomes" id="UP001383192">
    <property type="component" value="Unassembled WGS sequence"/>
</dbReference>
<evidence type="ECO:0000313" key="1">
    <source>
        <dbReference type="EMBL" id="KAK7040395.1"/>
    </source>
</evidence>
<name>A0AAW0CP84_9AGAR</name>
<dbReference type="EMBL" id="JAYKXP010000037">
    <property type="protein sequence ID" value="KAK7040395.1"/>
    <property type="molecule type" value="Genomic_DNA"/>
</dbReference>
<evidence type="ECO:0000313" key="2">
    <source>
        <dbReference type="Proteomes" id="UP001383192"/>
    </source>
</evidence>
<protein>
    <submittedName>
        <fullName evidence="1">Uncharacterized protein</fullName>
    </submittedName>
</protein>
<reference evidence="1 2" key="1">
    <citation type="submission" date="2024-01" db="EMBL/GenBank/DDBJ databases">
        <title>A draft genome for a cacao thread blight-causing isolate of Paramarasmius palmivorus.</title>
        <authorList>
            <person name="Baruah I.K."/>
            <person name="Bukari Y."/>
            <person name="Amoako-Attah I."/>
            <person name="Meinhardt L.W."/>
            <person name="Bailey B.A."/>
            <person name="Cohen S.P."/>
        </authorList>
    </citation>
    <scope>NUCLEOTIDE SEQUENCE [LARGE SCALE GENOMIC DNA]</scope>
    <source>
        <strain evidence="1 2">GH-12</strain>
    </source>
</reference>
<organism evidence="1 2">
    <name type="scientific">Paramarasmius palmivorus</name>
    <dbReference type="NCBI Taxonomy" id="297713"/>
    <lineage>
        <taxon>Eukaryota</taxon>
        <taxon>Fungi</taxon>
        <taxon>Dikarya</taxon>
        <taxon>Basidiomycota</taxon>
        <taxon>Agaricomycotina</taxon>
        <taxon>Agaricomycetes</taxon>
        <taxon>Agaricomycetidae</taxon>
        <taxon>Agaricales</taxon>
        <taxon>Marasmiineae</taxon>
        <taxon>Marasmiaceae</taxon>
        <taxon>Paramarasmius</taxon>
    </lineage>
</organism>
<sequence>MGRTVPRERDASNTDIEDDDIAYIASFFNGFPGVINTLRSLAKPSAEPAQTNVEKGLVEKSHLGTTAEEDRDNDELVYPEDFAHQVEKSDEESIHEAHAVEEEDDYLDDVSGSENTKFKTSATTAPHIFGNEFFPMSPNPFDKRWKTKRRSIWEDDGENIHIQLQVVEPSGSAYESTLRSSSSSLNTDLHLGPTIEAVSWPPSLDAPIFVNPFDKSTSIMYMGEQPTMDRTGYRAWHYPEARRRTAFVKANEGIVSSVPTPIACRALLTSNSREELSSSAPRGAVETLVHPFAAMML</sequence>
<dbReference type="AlphaFoldDB" id="A0AAW0CP84"/>